<dbReference type="Proteomes" id="UP000887565">
    <property type="component" value="Unplaced"/>
</dbReference>
<accession>A0A915K729</accession>
<name>A0A915K729_ROMCU</name>
<protein>
    <submittedName>
        <fullName evidence="3">Uncharacterized protein</fullName>
    </submittedName>
</protein>
<reference evidence="3" key="1">
    <citation type="submission" date="2022-11" db="UniProtKB">
        <authorList>
            <consortium name="WormBaseParasite"/>
        </authorList>
    </citation>
    <scope>IDENTIFICATION</scope>
</reference>
<evidence type="ECO:0000256" key="1">
    <source>
        <dbReference type="SAM" id="SignalP"/>
    </source>
</evidence>
<feature type="chain" id="PRO_5037357051" evidence="1">
    <location>
        <begin position="24"/>
        <end position="141"/>
    </location>
</feature>
<keyword evidence="1" id="KW-0732">Signal</keyword>
<proteinExistence type="predicted"/>
<keyword evidence="2" id="KW-1185">Reference proteome</keyword>
<evidence type="ECO:0000313" key="3">
    <source>
        <dbReference type="WBParaSite" id="nRc.2.0.1.t34515-RA"/>
    </source>
</evidence>
<dbReference type="WBParaSite" id="nRc.2.0.1.t34515-RA">
    <property type="protein sequence ID" value="nRc.2.0.1.t34515-RA"/>
    <property type="gene ID" value="nRc.2.0.1.g34515"/>
</dbReference>
<organism evidence="2 3">
    <name type="scientific">Romanomermis culicivorax</name>
    <name type="common">Nematode worm</name>
    <dbReference type="NCBI Taxonomy" id="13658"/>
    <lineage>
        <taxon>Eukaryota</taxon>
        <taxon>Metazoa</taxon>
        <taxon>Ecdysozoa</taxon>
        <taxon>Nematoda</taxon>
        <taxon>Enoplea</taxon>
        <taxon>Dorylaimia</taxon>
        <taxon>Mermithida</taxon>
        <taxon>Mermithoidea</taxon>
        <taxon>Mermithidae</taxon>
        <taxon>Romanomermis</taxon>
    </lineage>
</organism>
<evidence type="ECO:0000313" key="2">
    <source>
        <dbReference type="Proteomes" id="UP000887565"/>
    </source>
</evidence>
<dbReference type="AlphaFoldDB" id="A0A915K729"/>
<sequence>MDLISSFLPLIFVTAHQPAAVESEINPYVLVKETASPATGTTTGLPTFEMLREDFPDAEEEPTFTLRNLTMDQIERYKKNALRYSFHYASSLGTYVKTAAKYFKAGVENDYSQIHGTVALLCTTGFKFAPKKLKEKLGKVF</sequence>
<feature type="signal peptide" evidence="1">
    <location>
        <begin position="1"/>
        <end position="23"/>
    </location>
</feature>